<proteinExistence type="predicted"/>
<comment type="caution">
    <text evidence="2">The sequence shown here is derived from an EMBL/GenBank/DDBJ whole genome shotgun (WGS) entry which is preliminary data.</text>
</comment>
<name>A0AAJ2UJ79_9ACTN</name>
<reference evidence="2" key="1">
    <citation type="journal article" date="2023" name="Microb. Genom.">
        <title>Mesoterricola silvestris gen. nov., sp. nov., Mesoterricola sediminis sp. nov., Geothrix oryzae sp. nov., Geothrix edaphica sp. nov., Geothrix rubra sp. nov., and Geothrix limicola sp. nov., six novel members of Acidobacteriota isolated from soils.</title>
        <authorList>
            <person name="Weisberg A.J."/>
            <person name="Pearce E."/>
            <person name="Kramer C.G."/>
            <person name="Chang J.H."/>
            <person name="Clarke C.R."/>
        </authorList>
    </citation>
    <scope>NUCLEOTIDE SEQUENCE</scope>
    <source>
        <strain evidence="2">ND06-05F</strain>
    </source>
</reference>
<dbReference type="RefSeq" id="WP_319688310.1">
    <property type="nucleotide sequence ID" value="NZ_JARAWN010000002.1"/>
</dbReference>
<protein>
    <submittedName>
        <fullName evidence="2">Uncharacterized protein</fullName>
    </submittedName>
</protein>
<dbReference type="EMBL" id="JARAWN010000002">
    <property type="protein sequence ID" value="MDX3128321.1"/>
    <property type="molecule type" value="Genomic_DNA"/>
</dbReference>
<sequence>MPAPLNWPRASPSRAAWSPSPGTVHSDGEGGEGVSHASVVAFTTHEGVAVTALCTQGIRDIAKSLGRDIPLRHAPADPSLLTADPDHERA</sequence>
<accession>A0AAJ2UJ79</accession>
<organism evidence="2 3">
    <name type="scientific">Streptomyces europaeiscabiei</name>
    <dbReference type="NCBI Taxonomy" id="146819"/>
    <lineage>
        <taxon>Bacteria</taxon>
        <taxon>Bacillati</taxon>
        <taxon>Actinomycetota</taxon>
        <taxon>Actinomycetes</taxon>
        <taxon>Kitasatosporales</taxon>
        <taxon>Streptomycetaceae</taxon>
        <taxon>Streptomyces</taxon>
    </lineage>
</organism>
<feature type="region of interest" description="Disordered" evidence="1">
    <location>
        <begin position="1"/>
        <end position="33"/>
    </location>
</feature>
<evidence type="ECO:0000256" key="1">
    <source>
        <dbReference type="SAM" id="MobiDB-lite"/>
    </source>
</evidence>
<dbReference type="Proteomes" id="UP001273589">
    <property type="component" value="Unassembled WGS sequence"/>
</dbReference>
<feature type="region of interest" description="Disordered" evidence="1">
    <location>
        <begin position="70"/>
        <end position="90"/>
    </location>
</feature>
<evidence type="ECO:0000313" key="3">
    <source>
        <dbReference type="Proteomes" id="UP001273589"/>
    </source>
</evidence>
<feature type="compositionally biased region" description="Low complexity" evidence="1">
    <location>
        <begin position="7"/>
        <end position="21"/>
    </location>
</feature>
<evidence type="ECO:0000313" key="2">
    <source>
        <dbReference type="EMBL" id="MDX3128321.1"/>
    </source>
</evidence>
<dbReference type="AlphaFoldDB" id="A0AAJ2UJ79"/>
<gene>
    <name evidence="2" type="ORF">PV367_00505</name>
</gene>